<evidence type="ECO:0000313" key="9">
    <source>
        <dbReference type="EMBL" id="EPE36068.1"/>
    </source>
</evidence>
<feature type="region of interest" description="Disordered" evidence="8">
    <location>
        <begin position="420"/>
        <end position="450"/>
    </location>
</feature>
<keyword evidence="4" id="KW-0698">rRNA processing</keyword>
<dbReference type="STRING" id="1116229.S3ECN4"/>
<keyword evidence="7" id="KW-0175">Coiled coil</keyword>
<keyword evidence="3" id="KW-0690">Ribosome biogenesis</keyword>
<dbReference type="HOGENOM" id="CLU_008874_0_0_1"/>
<accession>S3ECN4</accession>
<feature type="coiled-coil region" evidence="7">
    <location>
        <begin position="845"/>
        <end position="898"/>
    </location>
</feature>
<dbReference type="KEGG" id="glz:GLAREA_05406"/>
<dbReference type="GO" id="GO:0030692">
    <property type="term" value="C:Noc4p-Nop14p complex"/>
    <property type="evidence" value="ECO:0007669"/>
    <property type="project" value="TreeGrafter"/>
</dbReference>
<evidence type="ECO:0008006" key="11">
    <source>
        <dbReference type="Google" id="ProtNLM"/>
    </source>
</evidence>
<evidence type="ECO:0000313" key="10">
    <source>
        <dbReference type="Proteomes" id="UP000016922"/>
    </source>
</evidence>
<feature type="region of interest" description="Disordered" evidence="8">
    <location>
        <begin position="899"/>
        <end position="922"/>
    </location>
</feature>
<evidence type="ECO:0000256" key="4">
    <source>
        <dbReference type="ARBA" id="ARBA00022552"/>
    </source>
</evidence>
<sequence>MPPSQLKRLKASLREQGLVGPQQSKKQRKQNAQNGGNKEKRVGKKVALDGIREQFNPFEFKMSGKAPKFEVTTNQNKSTATVRRPGVAKGLAEERLTKAYEEDMRRRKKVGGIVDKRFGENDPSMAPEEKMLERFTLEKQRHHKHSAFDLEDDDMGEGLTHMGKSLSLDAPALVDDFDEAGLALSDAEDHPSDEERQERKRRRSLNDGEEDEEEQDDRPERKKSKQEVMTELIAKSKLHKYERQQAKDDDEDLREELDKELSNIHALLRGIGPKSKSTPAMDTLGMNPDRAAMLTGADKIKFDKEYDLRLRQMAQDKRSKPTERTKTEDERIAEESRKLQQLEEKRQRRMHGEPQSSDEEDINDRATAVNDDDMDYEDEDEDEFGLGAGIKVRPSKKRPTMAELGVEDEDDFLIDDDLVASGSDVEEIVSEEDSVDESLEADGDDDGDQDADFLEGLLTEEEAKRPEFLTGANAPIKEIEFPEKNGVNGNLAYTFKCPESHEQLLEITKGISLLDLPTVVQRIRALYHPKLNSDNKSKLCNFAISLIDHISYLANQSKLPPFSVLETLIRHIHSLAKSYPKEIANSFRSHLEQFNESRSLSPTPGDLIILTAIGTVFPTSDHFHQVVTPALLTMGRYLALKIPQNLFDYAVGAYMCTLCLQYQILSKRYIPEVISFIENSLCTLAPSRMLILPGNFPYHEPKTSVRIAEVLKSGRQLRFSDCVAQERSKAEGESLKVALLDTNLSLLGVASETWSGKASFTEIFEPSLKILKHLGNKTCRPLLPSNTQKSLTSLTKKITTALSNSVLNQRPLELHHHRPLAIKTSIPKFEETFNPDKHYDADRDRAEAAKLRKEYKQEKKGAMRELRKDAAVVARESLREKRERDAAYEKKYKRLIAEIQGEEGREQNTYAREKEWRKKGKK</sequence>
<feature type="region of interest" description="Disordered" evidence="8">
    <location>
        <begin position="312"/>
        <end position="390"/>
    </location>
</feature>
<feature type="compositionally biased region" description="Basic and acidic residues" evidence="8">
    <location>
        <begin position="312"/>
        <end position="352"/>
    </location>
</feature>
<gene>
    <name evidence="9" type="ORF">GLAREA_05406</name>
</gene>
<reference evidence="9 10" key="1">
    <citation type="journal article" date="2013" name="BMC Genomics">
        <title>Genomics-driven discovery of the pneumocandin biosynthetic gene cluster in the fungus Glarea lozoyensis.</title>
        <authorList>
            <person name="Chen L."/>
            <person name="Yue Q."/>
            <person name="Zhang X."/>
            <person name="Xiang M."/>
            <person name="Wang C."/>
            <person name="Li S."/>
            <person name="Che Y."/>
            <person name="Ortiz-Lopez F.J."/>
            <person name="Bills G.F."/>
            <person name="Liu X."/>
            <person name="An Z."/>
        </authorList>
    </citation>
    <scope>NUCLEOTIDE SEQUENCE [LARGE SCALE GENOMIC DNA]</scope>
    <source>
        <strain evidence="10">ATCC 20868 / MF5171</strain>
    </source>
</reference>
<dbReference type="InterPro" id="IPR007276">
    <property type="entry name" value="Nop14"/>
</dbReference>
<evidence type="ECO:0000256" key="5">
    <source>
        <dbReference type="ARBA" id="ARBA00023242"/>
    </source>
</evidence>
<comment type="subcellular location">
    <subcellularLocation>
        <location evidence="1">Nucleus</location>
        <location evidence="1">Nucleolus</location>
    </subcellularLocation>
</comment>
<dbReference type="EMBL" id="KE145353">
    <property type="protein sequence ID" value="EPE36068.1"/>
    <property type="molecule type" value="Genomic_DNA"/>
</dbReference>
<protein>
    <recommendedName>
        <fullName evidence="11">Nop14-like protein</fullName>
    </recommendedName>
</protein>
<comment type="function">
    <text evidence="6">Involved in nucleolar processing of pre-18S ribosomal RNA. Has a role in the nuclear export of 40S pre-ribosomal subunit to the cytoplasm.</text>
</comment>
<dbReference type="RefSeq" id="XP_008076886.1">
    <property type="nucleotide sequence ID" value="XM_008078695.1"/>
</dbReference>
<dbReference type="OrthoDB" id="441771at2759"/>
<feature type="compositionally biased region" description="Acidic residues" evidence="8">
    <location>
        <begin position="207"/>
        <end position="217"/>
    </location>
</feature>
<keyword evidence="10" id="KW-1185">Reference proteome</keyword>
<comment type="similarity">
    <text evidence="2">Belongs to the NOP14 family.</text>
</comment>
<feature type="compositionally biased region" description="Basic and acidic residues" evidence="8">
    <location>
        <begin position="902"/>
        <end position="916"/>
    </location>
</feature>
<dbReference type="OMA" id="KSCWPSL"/>
<evidence type="ECO:0000256" key="1">
    <source>
        <dbReference type="ARBA" id="ARBA00004604"/>
    </source>
</evidence>
<name>S3ECN4_GLAL2</name>
<feature type="compositionally biased region" description="Acidic residues" evidence="8">
    <location>
        <begin position="370"/>
        <end position="384"/>
    </location>
</feature>
<dbReference type="Pfam" id="PF04147">
    <property type="entry name" value="Nop14"/>
    <property type="match status" value="1"/>
</dbReference>
<dbReference type="GO" id="GO:0032040">
    <property type="term" value="C:small-subunit processome"/>
    <property type="evidence" value="ECO:0007669"/>
    <property type="project" value="InterPro"/>
</dbReference>
<feature type="compositionally biased region" description="Basic and acidic residues" evidence="8">
    <location>
        <begin position="187"/>
        <end position="198"/>
    </location>
</feature>
<evidence type="ECO:0000256" key="3">
    <source>
        <dbReference type="ARBA" id="ARBA00022517"/>
    </source>
</evidence>
<feature type="region of interest" description="Disordered" evidence="8">
    <location>
        <begin position="268"/>
        <end position="287"/>
    </location>
</feature>
<dbReference type="AlphaFoldDB" id="S3ECN4"/>
<dbReference type="PANTHER" id="PTHR23183">
    <property type="entry name" value="NOP14"/>
    <property type="match status" value="1"/>
</dbReference>
<dbReference type="GeneID" id="19464460"/>
<feature type="region of interest" description="Disordered" evidence="8">
    <location>
        <begin position="1"/>
        <end position="45"/>
    </location>
</feature>
<dbReference type="PANTHER" id="PTHR23183:SF0">
    <property type="entry name" value="NUCLEOLAR PROTEIN 14"/>
    <property type="match status" value="1"/>
</dbReference>
<dbReference type="eggNOG" id="KOG2147">
    <property type="taxonomic scope" value="Eukaryota"/>
</dbReference>
<evidence type="ECO:0000256" key="2">
    <source>
        <dbReference type="ARBA" id="ARBA00007466"/>
    </source>
</evidence>
<keyword evidence="5" id="KW-0539">Nucleus</keyword>
<dbReference type="GO" id="GO:0030490">
    <property type="term" value="P:maturation of SSU-rRNA"/>
    <property type="evidence" value="ECO:0007669"/>
    <property type="project" value="TreeGrafter"/>
</dbReference>
<dbReference type="Proteomes" id="UP000016922">
    <property type="component" value="Unassembled WGS sequence"/>
</dbReference>
<organism evidence="9 10">
    <name type="scientific">Glarea lozoyensis (strain ATCC 20868 / MF5171)</name>
    <dbReference type="NCBI Taxonomy" id="1116229"/>
    <lineage>
        <taxon>Eukaryota</taxon>
        <taxon>Fungi</taxon>
        <taxon>Dikarya</taxon>
        <taxon>Ascomycota</taxon>
        <taxon>Pezizomycotina</taxon>
        <taxon>Leotiomycetes</taxon>
        <taxon>Helotiales</taxon>
        <taxon>Helotiaceae</taxon>
        <taxon>Glarea</taxon>
    </lineage>
</organism>
<proteinExistence type="inferred from homology"/>
<evidence type="ECO:0000256" key="6">
    <source>
        <dbReference type="ARBA" id="ARBA00024695"/>
    </source>
</evidence>
<feature type="region of interest" description="Disordered" evidence="8">
    <location>
        <begin position="142"/>
        <end position="163"/>
    </location>
</feature>
<evidence type="ECO:0000256" key="8">
    <source>
        <dbReference type="SAM" id="MobiDB-lite"/>
    </source>
</evidence>
<feature type="region of interest" description="Disordered" evidence="8">
    <location>
        <begin position="179"/>
        <end position="257"/>
    </location>
</feature>
<evidence type="ECO:0000256" key="7">
    <source>
        <dbReference type="SAM" id="Coils"/>
    </source>
</evidence>